<comment type="caution">
    <text evidence="1">The sequence shown here is derived from an EMBL/GenBank/DDBJ whole genome shotgun (WGS) entry which is preliminary data.</text>
</comment>
<keyword evidence="2" id="KW-1185">Reference proteome</keyword>
<dbReference type="RefSeq" id="WP_202953561.1">
    <property type="nucleotide sequence ID" value="NZ_JAPCID010000083.1"/>
</dbReference>
<reference evidence="1" key="1">
    <citation type="submission" date="2022-10" db="EMBL/GenBank/DDBJ databases">
        <title>The WGS of Solirubrobacter sp. CPCC 204708.</title>
        <authorList>
            <person name="Jiang Z."/>
        </authorList>
    </citation>
    <scope>NUCLEOTIDE SEQUENCE</scope>
    <source>
        <strain evidence="1">CPCC 204708</strain>
    </source>
</reference>
<evidence type="ECO:0000313" key="1">
    <source>
        <dbReference type="EMBL" id="MDA0142323.1"/>
    </source>
</evidence>
<accession>A0ABT4RUR9</accession>
<name>A0ABT4RUR9_9ACTN</name>
<proteinExistence type="predicted"/>
<dbReference type="Proteomes" id="UP001147700">
    <property type="component" value="Unassembled WGS sequence"/>
</dbReference>
<dbReference type="EMBL" id="JAPCID010000083">
    <property type="protein sequence ID" value="MDA0142323.1"/>
    <property type="molecule type" value="Genomic_DNA"/>
</dbReference>
<organism evidence="1 2">
    <name type="scientific">Solirubrobacter deserti</name>
    <dbReference type="NCBI Taxonomy" id="2282478"/>
    <lineage>
        <taxon>Bacteria</taxon>
        <taxon>Bacillati</taxon>
        <taxon>Actinomycetota</taxon>
        <taxon>Thermoleophilia</taxon>
        <taxon>Solirubrobacterales</taxon>
        <taxon>Solirubrobacteraceae</taxon>
        <taxon>Solirubrobacter</taxon>
    </lineage>
</organism>
<sequence length="345" mass="37684">MHETDLHLEPNEASDLTVINVANPGYDRTMLTVLDEAHAEDALALLIHQENCPLDEGWEARRVPTEPSTADDKTEDAEACATRDGYAYLLGSQFGKKTGPLSARRSWIARIPEHDLVHADKPTLEIARLRFGLHRAVNDALRGTALLPLGKLARERYIDATIKIGVKENKRWAGRVQPEDQPINVEAMEFTAEGSLLLGLRYPVTAEGHPLLVEILHPETLFEDPDALPEPGRVFHLQNIGSAAAPAGFRALDTRDGHSFDAVIGDLDAANKSATVLEDHPEGGEAASEHVRFTVAGEGAGLTAECVHHFGEIRRVEGVAIDHEGHSHFVIDEEGHVALRTLVVE</sequence>
<gene>
    <name evidence="1" type="ORF">OJ962_32870</name>
</gene>
<evidence type="ECO:0000313" key="2">
    <source>
        <dbReference type="Proteomes" id="UP001147700"/>
    </source>
</evidence>
<protein>
    <submittedName>
        <fullName evidence="1">Uncharacterized protein</fullName>
    </submittedName>
</protein>